<dbReference type="RefSeq" id="WP_023626492.1">
    <property type="nucleotide sequence ID" value="NZ_BAUW01000128.1"/>
</dbReference>
<protein>
    <submittedName>
        <fullName evidence="1">Uncharacterized protein</fullName>
    </submittedName>
</protein>
<evidence type="ECO:0000313" key="2">
    <source>
        <dbReference type="Proteomes" id="UP000018949"/>
    </source>
</evidence>
<dbReference type="AlphaFoldDB" id="W4RVH2"/>
<reference evidence="1 2" key="1">
    <citation type="submission" date="2013-12" db="EMBL/GenBank/DDBJ databases">
        <title>NBRP : Genome information of microbial organism related human and environment.</title>
        <authorList>
            <person name="Hattori M."/>
            <person name="Oshima K."/>
            <person name="Inaba H."/>
            <person name="Suda W."/>
            <person name="Sakamoto M."/>
            <person name="Iino T."/>
            <person name="Kitahara M."/>
            <person name="Oshida Y."/>
            <person name="Iida T."/>
            <person name="Kudo T."/>
            <person name="Itoh T."/>
            <person name="Ahmed I."/>
            <person name="Ohkuma M."/>
        </authorList>
    </citation>
    <scope>NUCLEOTIDE SEQUENCE [LARGE SCALE GENOMIC DNA]</scope>
    <source>
        <strain evidence="1 2">JCM 21738</strain>
    </source>
</reference>
<proteinExistence type="predicted"/>
<gene>
    <name evidence="1" type="ORF">JCM21738_5190</name>
</gene>
<accession>W4RVH2</accession>
<dbReference type="Proteomes" id="UP000018949">
    <property type="component" value="Unassembled WGS sequence"/>
</dbReference>
<evidence type="ECO:0000313" key="1">
    <source>
        <dbReference type="EMBL" id="GAE48112.1"/>
    </source>
</evidence>
<sequence length="106" mass="12637">MLKDKGLPVIDEYILRLYKENMLIDDMGLLLGIDQELVFSSWYNLIHLGLIHIDTKWITEKGYSYLREHTIESNEKIYLDITMDALSGEIKRNRMYINRKTIRETI</sequence>
<comment type="caution">
    <text evidence="1">The sequence shown here is derived from an EMBL/GenBank/DDBJ whole genome shotgun (WGS) entry which is preliminary data.</text>
</comment>
<dbReference type="EMBL" id="BAUW01000128">
    <property type="protein sequence ID" value="GAE48112.1"/>
    <property type="molecule type" value="Genomic_DNA"/>
</dbReference>
<name>W4RVH2_9BACI</name>
<organism evidence="1 2">
    <name type="scientific">Mesobacillus boroniphilus JCM 21738</name>
    <dbReference type="NCBI Taxonomy" id="1294265"/>
    <lineage>
        <taxon>Bacteria</taxon>
        <taxon>Bacillati</taxon>
        <taxon>Bacillota</taxon>
        <taxon>Bacilli</taxon>
        <taxon>Bacillales</taxon>
        <taxon>Bacillaceae</taxon>
        <taxon>Mesobacillus</taxon>
    </lineage>
</organism>
<keyword evidence="2" id="KW-1185">Reference proteome</keyword>